<evidence type="ECO:0000256" key="3">
    <source>
        <dbReference type="ARBA" id="ARBA00022989"/>
    </source>
</evidence>
<dbReference type="OMA" id="CASWHDH"/>
<feature type="domain" description="Neurotransmitter-gated ion-channel ligand-binding" evidence="7">
    <location>
        <begin position="2"/>
        <end position="168"/>
    </location>
</feature>
<evidence type="ECO:0000256" key="4">
    <source>
        <dbReference type="ARBA" id="ARBA00023136"/>
    </source>
</evidence>
<protein>
    <submittedName>
        <fullName evidence="9">Neuronal acetylcholine receptor subunit beta-3</fullName>
    </submittedName>
</protein>
<reference evidence="9 10" key="1">
    <citation type="journal article" date="2016" name="Genome Biol. Evol.">
        <title>Gene Family Evolution Reflects Adaptation to Soil Environmental Stressors in the Genome of the Collembolan Orchesella cincta.</title>
        <authorList>
            <person name="Faddeeva-Vakhrusheva A."/>
            <person name="Derks M.F."/>
            <person name="Anvar S.Y."/>
            <person name="Agamennone V."/>
            <person name="Suring W."/>
            <person name="Smit S."/>
            <person name="van Straalen N.M."/>
            <person name="Roelofs D."/>
        </authorList>
    </citation>
    <scope>NUCLEOTIDE SEQUENCE [LARGE SCALE GENOMIC DNA]</scope>
    <source>
        <tissue evidence="9">Mixed pool</tissue>
    </source>
</reference>
<dbReference type="InterPro" id="IPR036734">
    <property type="entry name" value="Neur_chan_lig-bd_sf"/>
</dbReference>
<dbReference type="InterPro" id="IPR036719">
    <property type="entry name" value="Neuro-gated_channel_TM_sf"/>
</dbReference>
<organism evidence="9 10">
    <name type="scientific">Orchesella cincta</name>
    <name type="common">Springtail</name>
    <name type="synonym">Podura cincta</name>
    <dbReference type="NCBI Taxonomy" id="48709"/>
    <lineage>
        <taxon>Eukaryota</taxon>
        <taxon>Metazoa</taxon>
        <taxon>Ecdysozoa</taxon>
        <taxon>Arthropoda</taxon>
        <taxon>Hexapoda</taxon>
        <taxon>Collembola</taxon>
        <taxon>Entomobryomorpha</taxon>
        <taxon>Entomobryoidea</taxon>
        <taxon>Orchesellidae</taxon>
        <taxon>Orchesellinae</taxon>
        <taxon>Orchesella</taxon>
    </lineage>
</organism>
<dbReference type="Pfam" id="PF02932">
    <property type="entry name" value="Neur_chan_memb"/>
    <property type="match status" value="1"/>
</dbReference>
<evidence type="ECO:0000256" key="1">
    <source>
        <dbReference type="ARBA" id="ARBA00004141"/>
    </source>
</evidence>
<evidence type="ECO:0000313" key="9">
    <source>
        <dbReference type="EMBL" id="ODN03049.1"/>
    </source>
</evidence>
<dbReference type="GO" id="GO:0004888">
    <property type="term" value="F:transmembrane signaling receptor activity"/>
    <property type="evidence" value="ECO:0007669"/>
    <property type="project" value="InterPro"/>
</dbReference>
<dbReference type="InterPro" id="IPR006202">
    <property type="entry name" value="Neur_chan_lig-bd"/>
</dbReference>
<dbReference type="STRING" id="48709.A0A1D2NCS7"/>
<feature type="non-terminal residue" evidence="9">
    <location>
        <position position="1"/>
    </location>
</feature>
<dbReference type="EMBL" id="LJIJ01000088">
    <property type="protein sequence ID" value="ODN03049.1"/>
    <property type="molecule type" value="Genomic_DNA"/>
</dbReference>
<dbReference type="GO" id="GO:0005230">
    <property type="term" value="F:extracellular ligand-gated monoatomic ion channel activity"/>
    <property type="evidence" value="ECO:0007669"/>
    <property type="project" value="InterPro"/>
</dbReference>
<dbReference type="Pfam" id="PF02931">
    <property type="entry name" value="Neur_chan_LBD"/>
    <property type="match status" value="1"/>
</dbReference>
<dbReference type="GO" id="GO:0016020">
    <property type="term" value="C:membrane"/>
    <property type="evidence" value="ECO:0007669"/>
    <property type="project" value="UniProtKB-SubCell"/>
</dbReference>
<evidence type="ECO:0000313" key="10">
    <source>
        <dbReference type="Proteomes" id="UP000094527"/>
    </source>
</evidence>
<comment type="caution">
    <text evidence="9">The sequence shown here is derived from an EMBL/GenBank/DDBJ whole genome shotgun (WGS) entry which is preliminary data.</text>
</comment>
<dbReference type="SUPFAM" id="SSF63712">
    <property type="entry name" value="Nicotinic receptor ligand binding domain-like"/>
    <property type="match status" value="1"/>
</dbReference>
<feature type="transmembrane region" description="Helical" evidence="6">
    <location>
        <begin position="174"/>
        <end position="193"/>
    </location>
</feature>
<feature type="compositionally biased region" description="Acidic residues" evidence="5">
    <location>
        <begin position="302"/>
        <end position="316"/>
    </location>
</feature>
<feature type="transmembrane region" description="Helical" evidence="6">
    <location>
        <begin position="239"/>
        <end position="257"/>
    </location>
</feature>
<dbReference type="Proteomes" id="UP000094527">
    <property type="component" value="Unassembled WGS sequence"/>
</dbReference>
<evidence type="ECO:0000256" key="2">
    <source>
        <dbReference type="ARBA" id="ARBA00022692"/>
    </source>
</evidence>
<evidence type="ECO:0000256" key="6">
    <source>
        <dbReference type="SAM" id="Phobius"/>
    </source>
</evidence>
<keyword evidence="10" id="KW-1185">Reference proteome</keyword>
<dbReference type="InterPro" id="IPR006029">
    <property type="entry name" value="Neurotrans-gated_channel_TM"/>
</dbReference>
<evidence type="ECO:0000259" key="8">
    <source>
        <dbReference type="Pfam" id="PF02932"/>
    </source>
</evidence>
<dbReference type="OrthoDB" id="410315at2759"/>
<gene>
    <name evidence="9" type="ORF">Ocin01_03623</name>
</gene>
<comment type="subcellular location">
    <subcellularLocation>
        <location evidence="1">Membrane</location>
        <topology evidence="1">Multi-pass membrane protein</topology>
    </subcellularLocation>
</comment>
<dbReference type="InterPro" id="IPR038050">
    <property type="entry name" value="Neuro_actylchol_rec"/>
</dbReference>
<feature type="transmembrane region" description="Helical" evidence="6">
    <location>
        <begin position="334"/>
        <end position="350"/>
    </location>
</feature>
<name>A0A1D2NCS7_ORCCI</name>
<dbReference type="Gene3D" id="2.70.170.10">
    <property type="entry name" value="Neurotransmitter-gated ion-channel ligand-binding domain"/>
    <property type="match status" value="1"/>
</dbReference>
<feature type="region of interest" description="Disordered" evidence="5">
    <location>
        <begin position="295"/>
        <end position="316"/>
    </location>
</feature>
<keyword evidence="3 6" id="KW-1133">Transmembrane helix</keyword>
<evidence type="ECO:0000259" key="7">
    <source>
        <dbReference type="Pfam" id="PF02931"/>
    </source>
</evidence>
<evidence type="ECO:0000256" key="5">
    <source>
        <dbReference type="SAM" id="MobiDB-lite"/>
    </source>
</evidence>
<dbReference type="PANTHER" id="PTHR18945">
    <property type="entry name" value="NEUROTRANSMITTER GATED ION CHANNEL"/>
    <property type="match status" value="1"/>
</dbReference>
<accession>A0A1D2NCS7</accession>
<dbReference type="Gene3D" id="1.20.58.390">
    <property type="entry name" value="Neurotransmitter-gated ion-channel transmembrane domain"/>
    <property type="match status" value="1"/>
</dbReference>
<dbReference type="SUPFAM" id="SSF90112">
    <property type="entry name" value="Neurotransmitter-gated ion-channel transmembrane pore"/>
    <property type="match status" value="1"/>
</dbReference>
<keyword evidence="9" id="KW-0675">Receptor</keyword>
<keyword evidence="2 6" id="KW-0812">Transmembrane</keyword>
<feature type="domain" description="Neurotransmitter-gated ion-channel transmembrane" evidence="8">
    <location>
        <begin position="187"/>
        <end position="302"/>
    </location>
</feature>
<dbReference type="InterPro" id="IPR006201">
    <property type="entry name" value="Neur_channel"/>
</dbReference>
<dbReference type="AlphaFoldDB" id="A0A1D2NCS7"/>
<proteinExistence type="predicted"/>
<sequence length="351" mass="40338">DEQLGKLTLDLITVASWDDEHVKWNPEDYGNLTDLQFASSELWKPDFGVLNNYDESEMDHFGNCLLITSFDSLIWWIPPTKFIVGCATDYYLWPYDKQRCHVWVSSWAHNIEEIDIIVPENHTYVIRFTCIREWKIIFSSVTPTNYSANNDTYFSSVYVTIVVDIQRKWSSHTAAITIVGLGIAAAILVSFWLDPFANERIPLTLVVILINSIYLQYMHKIIPSNGNSVPLAVRFFSDSLVMVTFGLAWTVFIRYIAKTKRISPVPLPAALQTFLNSPAGTILCLNLRPTTKAQIQRKNTENSEDDGDVSELVEEDNNSVQEDWEWLARLVDRLLFIIYLITYTIFIVAFL</sequence>
<feature type="transmembrane region" description="Helical" evidence="6">
    <location>
        <begin position="200"/>
        <end position="219"/>
    </location>
</feature>
<dbReference type="CDD" id="cd18989">
    <property type="entry name" value="LGIC_ECD_cation"/>
    <property type="match status" value="1"/>
</dbReference>
<keyword evidence="4 6" id="KW-0472">Membrane</keyword>